<evidence type="ECO:0000256" key="1">
    <source>
        <dbReference type="SAM" id="MobiDB-lite"/>
    </source>
</evidence>
<feature type="transmembrane region" description="Helical" evidence="2">
    <location>
        <begin position="130"/>
        <end position="155"/>
    </location>
</feature>
<gene>
    <name evidence="3" type="ORF">BST13_12180</name>
</gene>
<dbReference type="EMBL" id="MVHF01000009">
    <property type="protein sequence ID" value="ORA36299.1"/>
    <property type="molecule type" value="Genomic_DNA"/>
</dbReference>
<proteinExistence type="predicted"/>
<evidence type="ECO:0000256" key="2">
    <source>
        <dbReference type="SAM" id="Phobius"/>
    </source>
</evidence>
<keyword evidence="4" id="KW-1185">Reference proteome</keyword>
<protein>
    <submittedName>
        <fullName evidence="3">Uncharacterized protein</fullName>
    </submittedName>
</protein>
<comment type="caution">
    <text evidence="3">The sequence shown here is derived from an EMBL/GenBank/DDBJ whole genome shotgun (WGS) entry which is preliminary data.</text>
</comment>
<feature type="region of interest" description="Disordered" evidence="1">
    <location>
        <begin position="35"/>
        <end position="103"/>
    </location>
</feature>
<feature type="region of interest" description="Disordered" evidence="1">
    <location>
        <begin position="1"/>
        <end position="22"/>
    </location>
</feature>
<reference evidence="3 4" key="1">
    <citation type="submission" date="2017-02" db="EMBL/GenBank/DDBJ databases">
        <title>The new phylogeny of genus Mycobacterium.</title>
        <authorList>
            <person name="Tortoli E."/>
            <person name="Trovato A."/>
            <person name="Cirillo D.M."/>
        </authorList>
    </citation>
    <scope>NUCLEOTIDE SEQUENCE [LARGE SCALE GENOMIC DNA]</scope>
    <source>
        <strain evidence="3 4">RW6</strain>
    </source>
</reference>
<feature type="transmembrane region" description="Helical" evidence="2">
    <location>
        <begin position="161"/>
        <end position="179"/>
    </location>
</feature>
<organism evidence="3 4">
    <name type="scientific">Mycobacterium aquaticum</name>
    <dbReference type="NCBI Taxonomy" id="1927124"/>
    <lineage>
        <taxon>Bacteria</taxon>
        <taxon>Bacillati</taxon>
        <taxon>Actinomycetota</taxon>
        <taxon>Actinomycetes</taxon>
        <taxon>Mycobacteriales</taxon>
        <taxon>Mycobacteriaceae</taxon>
        <taxon>Mycobacterium</taxon>
    </lineage>
</organism>
<dbReference type="AlphaFoldDB" id="A0A1X0B288"/>
<dbReference type="Proteomes" id="UP000192448">
    <property type="component" value="Unassembled WGS sequence"/>
</dbReference>
<name>A0A1X0B288_9MYCO</name>
<feature type="transmembrane region" description="Helical" evidence="2">
    <location>
        <begin position="200"/>
        <end position="223"/>
    </location>
</feature>
<keyword evidence="2" id="KW-0472">Membrane</keyword>
<keyword evidence="2" id="KW-1133">Transmembrane helix</keyword>
<keyword evidence="2" id="KW-0812">Transmembrane</keyword>
<accession>A0A1X0B288</accession>
<evidence type="ECO:0000313" key="4">
    <source>
        <dbReference type="Proteomes" id="UP000192448"/>
    </source>
</evidence>
<sequence length="226" mass="23542">MHCRPTGVHSNHSGLLPTHSRGRQHLDDRIADGRIGAVMSNPNPFDFSDFGPPKRPSQQGAPAGAPPAPQPGGFDPWAGQPPGQPRPQHTQPQDAFGSAPDPGNYGAVDAFGQPAAVAPGATLQTAGPPLVWFAVALGLALLGVIIGILGAVLGFGWPTAMAGWLLAGPVAIGALALYTRVDTRRRTEFVYSAPGWTTTLYWVVLAVCLIGIAIGAWQIALWAGRL</sequence>
<evidence type="ECO:0000313" key="3">
    <source>
        <dbReference type="EMBL" id="ORA36299.1"/>
    </source>
</evidence>
<dbReference type="STRING" id="1927124.BST13_12180"/>